<accession>A0A5N5F7M5</accession>
<evidence type="ECO:0000313" key="2">
    <source>
        <dbReference type="Proteomes" id="UP000327157"/>
    </source>
</evidence>
<gene>
    <name evidence="1" type="ORF">D8674_009327</name>
</gene>
<dbReference type="EMBL" id="SMOL01000753">
    <property type="protein sequence ID" value="KAB2599056.1"/>
    <property type="molecule type" value="Genomic_DNA"/>
</dbReference>
<comment type="caution">
    <text evidence="1">The sequence shown here is derived from an EMBL/GenBank/DDBJ whole genome shotgun (WGS) entry which is preliminary data.</text>
</comment>
<organism evidence="1 2">
    <name type="scientific">Pyrus ussuriensis x Pyrus communis</name>
    <dbReference type="NCBI Taxonomy" id="2448454"/>
    <lineage>
        <taxon>Eukaryota</taxon>
        <taxon>Viridiplantae</taxon>
        <taxon>Streptophyta</taxon>
        <taxon>Embryophyta</taxon>
        <taxon>Tracheophyta</taxon>
        <taxon>Spermatophyta</taxon>
        <taxon>Magnoliopsida</taxon>
        <taxon>eudicotyledons</taxon>
        <taxon>Gunneridae</taxon>
        <taxon>Pentapetalae</taxon>
        <taxon>rosids</taxon>
        <taxon>fabids</taxon>
        <taxon>Rosales</taxon>
        <taxon>Rosaceae</taxon>
        <taxon>Amygdaloideae</taxon>
        <taxon>Maleae</taxon>
        <taxon>Pyrus</taxon>
    </lineage>
</organism>
<name>A0A5N5F7M5_9ROSA</name>
<dbReference type="Proteomes" id="UP000327157">
    <property type="component" value="Chromosome 13"/>
</dbReference>
<proteinExistence type="predicted"/>
<evidence type="ECO:0000313" key="1">
    <source>
        <dbReference type="EMBL" id="KAB2599056.1"/>
    </source>
</evidence>
<protein>
    <submittedName>
        <fullName evidence="1">Uncharacterized protein</fullName>
    </submittedName>
</protein>
<sequence>MSPTSIGRSSSSTPPQRRSLLTSTITVIDLDPTASFLSLSFHPSLVYLNSDSILASRTCPDLPNCTAYRRLIFVFLQIKRAQIAQTEKMRKKNAVRQVKEIKEQPIKYGIVTALAPSESKEMKIKKKEDGQRKLG</sequence>
<dbReference type="AlphaFoldDB" id="A0A5N5F7M5"/>
<keyword evidence="2" id="KW-1185">Reference proteome</keyword>
<reference evidence="1 2" key="1">
    <citation type="submission" date="2019-09" db="EMBL/GenBank/DDBJ databases">
        <authorList>
            <person name="Ou C."/>
        </authorList>
    </citation>
    <scope>NUCLEOTIDE SEQUENCE [LARGE SCALE GENOMIC DNA]</scope>
    <source>
        <strain evidence="1">S2</strain>
        <tissue evidence="1">Leaf</tissue>
    </source>
</reference>
<reference evidence="2" key="2">
    <citation type="submission" date="2019-10" db="EMBL/GenBank/DDBJ databases">
        <title>A de novo genome assembly of a pear dwarfing rootstock.</title>
        <authorList>
            <person name="Wang F."/>
            <person name="Wang J."/>
            <person name="Li S."/>
            <person name="Zhang Y."/>
            <person name="Fang M."/>
            <person name="Ma L."/>
            <person name="Zhao Y."/>
            <person name="Jiang S."/>
        </authorList>
    </citation>
    <scope>NUCLEOTIDE SEQUENCE [LARGE SCALE GENOMIC DNA]</scope>
</reference>
<reference evidence="1 2" key="3">
    <citation type="submission" date="2019-11" db="EMBL/GenBank/DDBJ databases">
        <title>A de novo genome assembly of a pear dwarfing rootstock.</title>
        <authorList>
            <person name="Wang F."/>
            <person name="Wang J."/>
            <person name="Li S."/>
            <person name="Zhang Y."/>
            <person name="Fang M."/>
            <person name="Ma L."/>
            <person name="Zhao Y."/>
            <person name="Jiang S."/>
        </authorList>
    </citation>
    <scope>NUCLEOTIDE SEQUENCE [LARGE SCALE GENOMIC DNA]</scope>
    <source>
        <strain evidence="1">S2</strain>
        <tissue evidence="1">Leaf</tissue>
    </source>
</reference>